<accession>A0A0F9P0X7</accession>
<reference evidence="1" key="1">
    <citation type="journal article" date="2015" name="Nature">
        <title>Complex archaea that bridge the gap between prokaryotes and eukaryotes.</title>
        <authorList>
            <person name="Spang A."/>
            <person name="Saw J.H."/>
            <person name="Jorgensen S.L."/>
            <person name="Zaremba-Niedzwiedzka K."/>
            <person name="Martijn J."/>
            <person name="Lind A.E."/>
            <person name="van Eijk R."/>
            <person name="Schleper C."/>
            <person name="Guy L."/>
            <person name="Ettema T.J."/>
        </authorList>
    </citation>
    <scope>NUCLEOTIDE SEQUENCE</scope>
</reference>
<gene>
    <name evidence="1" type="ORF">LCGC14_0884720</name>
</gene>
<dbReference type="EMBL" id="LAZR01002802">
    <property type="protein sequence ID" value="KKN25440.1"/>
    <property type="molecule type" value="Genomic_DNA"/>
</dbReference>
<dbReference type="AlphaFoldDB" id="A0A0F9P0X7"/>
<sequence>MGNEHENLGIGKEQPKIEAKPVTVIGYEEVEVKKDEKVIGNKLVLKVKHPDVEELELSKVKYQKGEALKESGLWLHKDKDGAIPYNSALASLLRHNNCSKIADLKDKEIQTTADANGYCIAKAY</sequence>
<name>A0A0F9P0X7_9ZZZZ</name>
<protein>
    <submittedName>
        <fullName evidence="1">Uncharacterized protein</fullName>
    </submittedName>
</protein>
<comment type="caution">
    <text evidence="1">The sequence shown here is derived from an EMBL/GenBank/DDBJ whole genome shotgun (WGS) entry which is preliminary data.</text>
</comment>
<proteinExistence type="predicted"/>
<organism evidence="1">
    <name type="scientific">marine sediment metagenome</name>
    <dbReference type="NCBI Taxonomy" id="412755"/>
    <lineage>
        <taxon>unclassified sequences</taxon>
        <taxon>metagenomes</taxon>
        <taxon>ecological metagenomes</taxon>
    </lineage>
</organism>
<evidence type="ECO:0000313" key="1">
    <source>
        <dbReference type="EMBL" id="KKN25440.1"/>
    </source>
</evidence>